<keyword evidence="11 12" id="KW-0472">Membrane</keyword>
<evidence type="ECO:0000256" key="4">
    <source>
        <dbReference type="ARBA" id="ARBA00012438"/>
    </source>
</evidence>
<reference evidence="15 16" key="1">
    <citation type="submission" date="2019-06" db="EMBL/GenBank/DDBJ databases">
        <title>Sequencing the genomes of 1000 actinobacteria strains.</title>
        <authorList>
            <person name="Klenk H.-P."/>
        </authorList>
    </citation>
    <scope>NUCLEOTIDE SEQUENCE [LARGE SCALE GENOMIC DNA]</scope>
    <source>
        <strain evidence="15 16">DSM 102200</strain>
    </source>
</reference>
<keyword evidence="9 12" id="KW-1133">Transmembrane helix</keyword>
<evidence type="ECO:0000256" key="6">
    <source>
        <dbReference type="ARBA" id="ARBA00022679"/>
    </source>
</evidence>
<dbReference type="GO" id="GO:0000155">
    <property type="term" value="F:phosphorelay sensor kinase activity"/>
    <property type="evidence" value="ECO:0007669"/>
    <property type="project" value="InterPro"/>
</dbReference>
<feature type="domain" description="HAMP" evidence="14">
    <location>
        <begin position="195"/>
        <end position="249"/>
    </location>
</feature>
<name>A0A543CPR6_9ACTN</name>
<comment type="subcellular location">
    <subcellularLocation>
        <location evidence="3">Cell membrane</location>
    </subcellularLocation>
</comment>
<proteinExistence type="predicted"/>
<evidence type="ECO:0000256" key="5">
    <source>
        <dbReference type="ARBA" id="ARBA00022553"/>
    </source>
</evidence>
<dbReference type="SMART" id="SM00304">
    <property type="entry name" value="HAMP"/>
    <property type="match status" value="1"/>
</dbReference>
<gene>
    <name evidence="15" type="ORF">FB559_4757</name>
</gene>
<dbReference type="RefSeq" id="WP_141957652.1">
    <property type="nucleotide sequence ID" value="NZ_VFOZ01000001.1"/>
</dbReference>
<dbReference type="CDD" id="cd00075">
    <property type="entry name" value="HATPase"/>
    <property type="match status" value="1"/>
</dbReference>
<accession>A0A543CPR6</accession>
<keyword evidence="10" id="KW-0902">Two-component regulatory system</keyword>
<dbReference type="GO" id="GO:0005886">
    <property type="term" value="C:plasma membrane"/>
    <property type="evidence" value="ECO:0007669"/>
    <property type="project" value="UniProtKB-SubCell"/>
</dbReference>
<evidence type="ECO:0000259" key="13">
    <source>
        <dbReference type="PROSITE" id="PS50109"/>
    </source>
</evidence>
<organism evidence="15 16">
    <name type="scientific">Actinoallomurus bryophytorum</name>
    <dbReference type="NCBI Taxonomy" id="1490222"/>
    <lineage>
        <taxon>Bacteria</taxon>
        <taxon>Bacillati</taxon>
        <taxon>Actinomycetota</taxon>
        <taxon>Actinomycetes</taxon>
        <taxon>Streptosporangiales</taxon>
        <taxon>Thermomonosporaceae</taxon>
        <taxon>Actinoallomurus</taxon>
    </lineage>
</organism>
<dbReference type="Proteomes" id="UP000316096">
    <property type="component" value="Unassembled WGS sequence"/>
</dbReference>
<protein>
    <recommendedName>
        <fullName evidence="4">histidine kinase</fullName>
        <ecNumber evidence="4">2.7.13.3</ecNumber>
    </recommendedName>
</protein>
<dbReference type="SUPFAM" id="SSF47384">
    <property type="entry name" value="Homodimeric domain of signal transducing histidine kinase"/>
    <property type="match status" value="1"/>
</dbReference>
<dbReference type="EMBL" id="VFOZ01000001">
    <property type="protein sequence ID" value="TQL99101.1"/>
    <property type="molecule type" value="Genomic_DNA"/>
</dbReference>
<dbReference type="Pfam" id="PF02518">
    <property type="entry name" value="HATPase_c"/>
    <property type="match status" value="1"/>
</dbReference>
<dbReference type="Gene3D" id="1.10.287.130">
    <property type="match status" value="1"/>
</dbReference>
<dbReference type="Pfam" id="PF00512">
    <property type="entry name" value="HisKA"/>
    <property type="match status" value="1"/>
</dbReference>
<dbReference type="PROSITE" id="PS50885">
    <property type="entry name" value="HAMP"/>
    <property type="match status" value="1"/>
</dbReference>
<dbReference type="Gene3D" id="6.10.340.10">
    <property type="match status" value="1"/>
</dbReference>
<evidence type="ECO:0000256" key="11">
    <source>
        <dbReference type="ARBA" id="ARBA00023136"/>
    </source>
</evidence>
<dbReference type="InterPro" id="IPR003660">
    <property type="entry name" value="HAMP_dom"/>
</dbReference>
<dbReference type="SMART" id="SM00388">
    <property type="entry name" value="HisKA"/>
    <property type="match status" value="1"/>
</dbReference>
<keyword evidence="16" id="KW-1185">Reference proteome</keyword>
<dbReference type="SUPFAM" id="SSF158472">
    <property type="entry name" value="HAMP domain-like"/>
    <property type="match status" value="1"/>
</dbReference>
<dbReference type="EC" id="2.7.13.3" evidence="4"/>
<evidence type="ECO:0000256" key="9">
    <source>
        <dbReference type="ARBA" id="ARBA00022989"/>
    </source>
</evidence>
<dbReference type="AlphaFoldDB" id="A0A543CPR6"/>
<dbReference type="InterPro" id="IPR050428">
    <property type="entry name" value="TCS_sensor_his_kinase"/>
</dbReference>
<dbReference type="InterPro" id="IPR005467">
    <property type="entry name" value="His_kinase_dom"/>
</dbReference>
<dbReference type="PANTHER" id="PTHR45436">
    <property type="entry name" value="SENSOR HISTIDINE KINASE YKOH"/>
    <property type="match status" value="1"/>
</dbReference>
<dbReference type="InterPro" id="IPR003594">
    <property type="entry name" value="HATPase_dom"/>
</dbReference>
<dbReference type="Pfam" id="PF00672">
    <property type="entry name" value="HAMP"/>
    <property type="match status" value="1"/>
</dbReference>
<dbReference type="CDD" id="cd06225">
    <property type="entry name" value="HAMP"/>
    <property type="match status" value="1"/>
</dbReference>
<dbReference type="InterPro" id="IPR036890">
    <property type="entry name" value="HATPase_C_sf"/>
</dbReference>
<evidence type="ECO:0000256" key="1">
    <source>
        <dbReference type="ARBA" id="ARBA00000085"/>
    </source>
</evidence>
<keyword evidence="8 15" id="KW-0418">Kinase</keyword>
<dbReference type="SMART" id="SM00387">
    <property type="entry name" value="HATPase_c"/>
    <property type="match status" value="1"/>
</dbReference>
<dbReference type="InterPro" id="IPR003661">
    <property type="entry name" value="HisK_dim/P_dom"/>
</dbReference>
<keyword evidence="7 12" id="KW-0812">Transmembrane</keyword>
<dbReference type="SUPFAM" id="SSF55874">
    <property type="entry name" value="ATPase domain of HSP90 chaperone/DNA topoisomerase II/histidine kinase"/>
    <property type="match status" value="1"/>
</dbReference>
<evidence type="ECO:0000256" key="12">
    <source>
        <dbReference type="SAM" id="Phobius"/>
    </source>
</evidence>
<comment type="caution">
    <text evidence="15">The sequence shown here is derived from an EMBL/GenBank/DDBJ whole genome shotgun (WGS) entry which is preliminary data.</text>
</comment>
<comment type="cofactor">
    <cofactor evidence="2">
        <name>a divalent metal cation</name>
        <dbReference type="ChEBI" id="CHEBI:60240"/>
    </cofactor>
</comment>
<dbReference type="CDD" id="cd00082">
    <property type="entry name" value="HisKA"/>
    <property type="match status" value="1"/>
</dbReference>
<keyword evidence="6" id="KW-0808">Transferase</keyword>
<dbReference type="OrthoDB" id="9786919at2"/>
<feature type="transmembrane region" description="Helical" evidence="12">
    <location>
        <begin position="20"/>
        <end position="43"/>
    </location>
</feature>
<dbReference type="InterPro" id="IPR036097">
    <property type="entry name" value="HisK_dim/P_sf"/>
</dbReference>
<dbReference type="PROSITE" id="PS50109">
    <property type="entry name" value="HIS_KIN"/>
    <property type="match status" value="1"/>
</dbReference>
<keyword evidence="5" id="KW-0597">Phosphoprotein</keyword>
<evidence type="ECO:0000259" key="14">
    <source>
        <dbReference type="PROSITE" id="PS50885"/>
    </source>
</evidence>
<evidence type="ECO:0000256" key="8">
    <source>
        <dbReference type="ARBA" id="ARBA00022777"/>
    </source>
</evidence>
<evidence type="ECO:0000313" key="15">
    <source>
        <dbReference type="EMBL" id="TQL99101.1"/>
    </source>
</evidence>
<dbReference type="PANTHER" id="PTHR45436:SF5">
    <property type="entry name" value="SENSOR HISTIDINE KINASE TRCS"/>
    <property type="match status" value="1"/>
</dbReference>
<dbReference type="FunFam" id="1.10.287.130:FF:000001">
    <property type="entry name" value="Two-component sensor histidine kinase"/>
    <property type="match status" value="1"/>
</dbReference>
<evidence type="ECO:0000313" key="16">
    <source>
        <dbReference type="Proteomes" id="UP000316096"/>
    </source>
</evidence>
<evidence type="ECO:0000256" key="3">
    <source>
        <dbReference type="ARBA" id="ARBA00004236"/>
    </source>
</evidence>
<dbReference type="FunFam" id="3.30.565.10:FF:000006">
    <property type="entry name" value="Sensor histidine kinase WalK"/>
    <property type="match status" value="1"/>
</dbReference>
<dbReference type="GO" id="GO:0005509">
    <property type="term" value="F:calcium ion binding"/>
    <property type="evidence" value="ECO:0007669"/>
    <property type="project" value="UniProtKB-ARBA"/>
</dbReference>
<evidence type="ECO:0000256" key="2">
    <source>
        <dbReference type="ARBA" id="ARBA00001968"/>
    </source>
</evidence>
<dbReference type="Gene3D" id="3.30.565.10">
    <property type="entry name" value="Histidine kinase-like ATPase, C-terminal domain"/>
    <property type="match status" value="1"/>
</dbReference>
<feature type="domain" description="Histidine kinase" evidence="13">
    <location>
        <begin position="264"/>
        <end position="489"/>
    </location>
</feature>
<comment type="catalytic activity">
    <reaction evidence="1">
        <text>ATP + protein L-histidine = ADP + protein N-phospho-L-histidine.</text>
        <dbReference type="EC" id="2.7.13.3"/>
    </reaction>
</comment>
<evidence type="ECO:0000256" key="7">
    <source>
        <dbReference type="ARBA" id="ARBA00022692"/>
    </source>
</evidence>
<evidence type="ECO:0000256" key="10">
    <source>
        <dbReference type="ARBA" id="ARBA00023012"/>
    </source>
</evidence>
<dbReference type="InterPro" id="IPR004358">
    <property type="entry name" value="Sig_transdc_His_kin-like_C"/>
</dbReference>
<sequence>MTAVARTARRLTRISLRARLLAIAMVLLVAGLVVSNLLVIGALRGHLEKRVDEQVRPLATAFSRLPPQVVPPDRTLSRGLTGRSDLLTDLYVAHLTQDGTIDAVLRTTESGRPRLPRLDPAAVAARDGRPFEVAGRGGGDRWRVVALRHASGGSVVVAASLHGVDATIGRLRADCALIGVGVLVLLGTAGWFAVRAGLRPLHRIEATAAAIAGGDLSHRIPDLAAPGTEVGRLSAALNGMLTQLETAFDARAGSEARMRRFVADASHELRTPLSGIKGFAELYRMGGLPERSDVDRTMLRIESEATRLARLVEDLLLLARLDGHHGSGDLPLHPAPMDMRTLAADALHDVRALDPGRPVRLTGLDGGPSTTAPVLGDESRLRQAVTNLVGNAVTHTPPGTPVRITVGTEGTEAVLTVEDDGPGLTGEQASMVFERFYRADASRTRTGEGGAGLGLAIVASVVAAHDGRVELRTAPGEGAVFRMVLPAALLDDTA</sequence>
<dbReference type="PRINTS" id="PR00344">
    <property type="entry name" value="BCTRLSENSOR"/>
</dbReference>